<dbReference type="AlphaFoldDB" id="A0A6A4W3M2"/>
<dbReference type="Gene3D" id="2.60.40.10">
    <property type="entry name" value="Immunoglobulins"/>
    <property type="match status" value="1"/>
</dbReference>
<gene>
    <name evidence="6" type="ORF">FJT64_026612</name>
</gene>
<dbReference type="Gene3D" id="3.10.100.10">
    <property type="entry name" value="Mannose-Binding Protein A, subunit A"/>
    <property type="match status" value="1"/>
</dbReference>
<comment type="caution">
    <text evidence="6">The sequence shown here is derived from an EMBL/GenBank/DDBJ whole genome shotgun (WGS) entry which is preliminary data.</text>
</comment>
<name>A0A6A4W3M2_AMPAM</name>
<evidence type="ECO:0000259" key="5">
    <source>
        <dbReference type="PROSITE" id="PS50923"/>
    </source>
</evidence>
<keyword evidence="1 4" id="KW-0732">Signal</keyword>
<keyword evidence="2" id="KW-1015">Disulfide bond</keyword>
<dbReference type="InterPro" id="IPR000436">
    <property type="entry name" value="Sushi_SCR_CCP_dom"/>
</dbReference>
<protein>
    <recommendedName>
        <fullName evidence="5">Sushi domain-containing protein</fullName>
    </recommendedName>
</protein>
<dbReference type="InterPro" id="IPR001304">
    <property type="entry name" value="C-type_lectin-like"/>
</dbReference>
<dbReference type="SMART" id="SM00034">
    <property type="entry name" value="CLECT"/>
    <property type="match status" value="1"/>
</dbReference>
<keyword evidence="3" id="KW-0768">Sushi</keyword>
<keyword evidence="7" id="KW-1185">Reference proteome</keyword>
<evidence type="ECO:0000256" key="1">
    <source>
        <dbReference type="ARBA" id="ARBA00022729"/>
    </source>
</evidence>
<feature type="domain" description="Sushi" evidence="5">
    <location>
        <begin position="314"/>
        <end position="377"/>
    </location>
</feature>
<proteinExistence type="predicted"/>
<organism evidence="6 7">
    <name type="scientific">Amphibalanus amphitrite</name>
    <name type="common">Striped barnacle</name>
    <name type="synonym">Balanus amphitrite</name>
    <dbReference type="NCBI Taxonomy" id="1232801"/>
    <lineage>
        <taxon>Eukaryota</taxon>
        <taxon>Metazoa</taxon>
        <taxon>Ecdysozoa</taxon>
        <taxon>Arthropoda</taxon>
        <taxon>Crustacea</taxon>
        <taxon>Multicrustacea</taxon>
        <taxon>Cirripedia</taxon>
        <taxon>Thoracica</taxon>
        <taxon>Thoracicalcarea</taxon>
        <taxon>Balanomorpha</taxon>
        <taxon>Balanoidea</taxon>
        <taxon>Balanidae</taxon>
        <taxon>Amphibalaninae</taxon>
        <taxon>Amphibalanus</taxon>
    </lineage>
</organism>
<accession>A0A6A4W3M2</accession>
<dbReference type="OrthoDB" id="6334203at2759"/>
<evidence type="ECO:0000256" key="3">
    <source>
        <dbReference type="PROSITE-ProRule" id="PRU00302"/>
    </source>
</evidence>
<evidence type="ECO:0000313" key="7">
    <source>
        <dbReference type="Proteomes" id="UP000440578"/>
    </source>
</evidence>
<sequence length="531" mass="58501">MRLVTLLSACLALATASPQQGILGRKVGSSSANQLGVGGPPCGSRQCDPGYVKFGELCYRLAYVKSPIDFNEAISGCRREKAVLATPKSLEEYRYLRTMGEGIVEALDDSTRRAFIGMFCGADCVEPNRWRYADGTRCISNSFCDWSVPETDNEWNSIPSLTGASVGALLDGKEQFPYKLQALPGNHKLQYFICQKSADNVEASKPNNLRVSELVSWIRITWDRPACEGDLSSYIMVILGGTTSYDTEIKCDEQQCTFDMNPAVCDYCIKPNVDYTFSVAAVLEDSQLGPAATVNQAVDVETCPNFVAPLHTTTLCRGVSEVNANGDCNNQVLWSKGSMCQAQCEEGYGFFDPPAKKYDCGAGGQWSPEGSAPECYQIVPVYSANLQYKITYQRESVESLQHQFDGLVYKYNDIFCPYPEECGVSDLSTKASLDKDGRPLMDVVLTIDTPVYNITDQEGFIDIVSEALSTVTEDNAFMTLIDYDNIELVLPIRQRKGKRNKAQASLCCHKCPEGHAYRLGHCVKCPTPNCN</sequence>
<dbReference type="SUPFAM" id="SSF56436">
    <property type="entry name" value="C-type lectin-like"/>
    <property type="match status" value="1"/>
</dbReference>
<dbReference type="CDD" id="cd00037">
    <property type="entry name" value="CLECT"/>
    <property type="match status" value="1"/>
</dbReference>
<dbReference type="EMBL" id="VIIS01001206">
    <property type="protein sequence ID" value="KAF0301005.1"/>
    <property type="molecule type" value="Genomic_DNA"/>
</dbReference>
<dbReference type="InterPro" id="IPR013783">
    <property type="entry name" value="Ig-like_fold"/>
</dbReference>
<feature type="chain" id="PRO_5025654268" description="Sushi domain-containing protein" evidence="4">
    <location>
        <begin position="17"/>
        <end position="531"/>
    </location>
</feature>
<reference evidence="6 7" key="1">
    <citation type="submission" date="2019-07" db="EMBL/GenBank/DDBJ databases">
        <title>Draft genome assembly of a fouling barnacle, Amphibalanus amphitrite (Darwin, 1854): The first reference genome for Thecostraca.</title>
        <authorList>
            <person name="Kim W."/>
        </authorList>
    </citation>
    <scope>NUCLEOTIDE SEQUENCE [LARGE SCALE GENOMIC DNA]</scope>
    <source>
        <strain evidence="6">SNU_AA5</strain>
        <tissue evidence="6">Soma without cirri and trophi</tissue>
    </source>
</reference>
<evidence type="ECO:0000256" key="2">
    <source>
        <dbReference type="ARBA" id="ARBA00023157"/>
    </source>
</evidence>
<dbReference type="Proteomes" id="UP000440578">
    <property type="component" value="Unassembled WGS sequence"/>
</dbReference>
<dbReference type="PROSITE" id="PS50923">
    <property type="entry name" value="SUSHI"/>
    <property type="match status" value="1"/>
</dbReference>
<comment type="caution">
    <text evidence="3">Lacks conserved residue(s) required for the propagation of feature annotation.</text>
</comment>
<feature type="signal peptide" evidence="4">
    <location>
        <begin position="1"/>
        <end position="16"/>
    </location>
</feature>
<dbReference type="CDD" id="cd00063">
    <property type="entry name" value="FN3"/>
    <property type="match status" value="1"/>
</dbReference>
<evidence type="ECO:0000256" key="4">
    <source>
        <dbReference type="SAM" id="SignalP"/>
    </source>
</evidence>
<dbReference type="InterPro" id="IPR003961">
    <property type="entry name" value="FN3_dom"/>
</dbReference>
<dbReference type="InterPro" id="IPR016186">
    <property type="entry name" value="C-type_lectin-like/link_sf"/>
</dbReference>
<evidence type="ECO:0000313" key="6">
    <source>
        <dbReference type="EMBL" id="KAF0301005.1"/>
    </source>
</evidence>
<dbReference type="InterPro" id="IPR016187">
    <property type="entry name" value="CTDL_fold"/>
</dbReference>